<evidence type="ECO:0000256" key="9">
    <source>
        <dbReference type="ARBA" id="ARBA00022695"/>
    </source>
</evidence>
<comment type="catalytic activity">
    <reaction evidence="19">
        <text>a 5'-end 2'-deoxyribose-2'-deoxyribonucleotide-DNA = (2E,4S)-4-hydroxypenten-2-al-5-phosphate + a 5'-end 5'-phospho-2'-deoxyribonucleoside-DNA + H(+)</text>
        <dbReference type="Rhea" id="RHEA:76255"/>
        <dbReference type="Rhea" id="RHEA-COMP:13180"/>
        <dbReference type="Rhea" id="RHEA-COMP:18657"/>
        <dbReference type="ChEBI" id="CHEBI:15378"/>
        <dbReference type="ChEBI" id="CHEBI:136412"/>
        <dbReference type="ChEBI" id="CHEBI:195194"/>
        <dbReference type="ChEBI" id="CHEBI:195195"/>
    </reaction>
</comment>
<evidence type="ECO:0000256" key="12">
    <source>
        <dbReference type="ARBA" id="ARBA00022843"/>
    </source>
</evidence>
<dbReference type="PIRSF" id="PIRSF005047">
    <property type="entry name" value="UCP005047_YshC"/>
    <property type="match status" value="1"/>
</dbReference>
<dbReference type="PRINTS" id="PR00870">
    <property type="entry name" value="DNAPOLXBETA"/>
</dbReference>
<dbReference type="GO" id="GO:0008270">
    <property type="term" value="F:zinc ion binding"/>
    <property type="evidence" value="ECO:0007669"/>
    <property type="project" value="TreeGrafter"/>
</dbReference>
<dbReference type="Pfam" id="PF14791">
    <property type="entry name" value="DNA_pol_B_thumb"/>
    <property type="match status" value="1"/>
</dbReference>
<dbReference type="Proteomes" id="UP000319296">
    <property type="component" value="Unassembled WGS sequence"/>
</dbReference>
<comment type="catalytic activity">
    <reaction evidence="21">
        <text>DNA(n) + a 2'-deoxyribonucleoside 5'-triphosphate = DNA(n+1) + diphosphate</text>
        <dbReference type="Rhea" id="RHEA:22508"/>
        <dbReference type="Rhea" id="RHEA-COMP:17339"/>
        <dbReference type="Rhea" id="RHEA-COMP:17340"/>
        <dbReference type="ChEBI" id="CHEBI:33019"/>
        <dbReference type="ChEBI" id="CHEBI:61560"/>
        <dbReference type="ChEBI" id="CHEBI:173112"/>
        <dbReference type="EC" id="2.7.7.7"/>
    </reaction>
</comment>
<comment type="function">
    <text evidence="20">Repair polymerase that plays a key role in base-excision repair. During this process, the damaged base is excised by specific DNA glycosylases, the DNA backbone is nicked at the abasic site by an apurinic/apyrimidic (AP) endonuclease, and POLB removes 5'-deoxyribose-phosphate from the preincised AP site acting as a 5'-deoxyribose-phosphate lyase (5'-dRP lyase); through its DNA polymerase activity, it adds one nucleotide to the 3' end of the arising single-nucleotide gap. Conducts 'gap-filling' DNA synthesis in a stepwise distributive fashion rather than in a processive fashion as for other DNA polymerases. It is also able to cleave sugar-phosphate bonds 3' to an intact AP site, acting as an AP lyase.</text>
</comment>
<evidence type="ECO:0000256" key="15">
    <source>
        <dbReference type="ARBA" id="ARBA00023204"/>
    </source>
</evidence>
<dbReference type="EC" id="2.7.7.7" evidence="3"/>
<evidence type="ECO:0000256" key="3">
    <source>
        <dbReference type="ARBA" id="ARBA00012417"/>
    </source>
</evidence>
<keyword evidence="7" id="KW-0237">DNA synthesis</keyword>
<comment type="cofactor">
    <cofactor evidence="1">
        <name>Mg(2+)</name>
        <dbReference type="ChEBI" id="CHEBI:18420"/>
    </cofactor>
</comment>
<dbReference type="Gene3D" id="1.10.150.110">
    <property type="entry name" value="DNA polymerase beta, N-terminal domain-like"/>
    <property type="match status" value="1"/>
</dbReference>
<organism evidence="25 26">
    <name type="scientific">Candidatus Acididesulfobacter diazotrophicus</name>
    <dbReference type="NCBI Taxonomy" id="2597226"/>
    <lineage>
        <taxon>Bacteria</taxon>
        <taxon>Deltaproteobacteria</taxon>
        <taxon>Candidatus Acidulodesulfobacterales</taxon>
        <taxon>Candidatus Acididesulfobacter</taxon>
    </lineage>
</organism>
<evidence type="ECO:0000256" key="2">
    <source>
        <dbReference type="ARBA" id="ARBA00004496"/>
    </source>
</evidence>
<keyword evidence="12" id="KW-0832">Ubl conjugation</keyword>
<dbReference type="GO" id="GO:0003887">
    <property type="term" value="F:DNA-directed DNA polymerase activity"/>
    <property type="evidence" value="ECO:0007669"/>
    <property type="project" value="UniProtKB-KW"/>
</dbReference>
<keyword evidence="8" id="KW-0808">Transferase</keyword>
<dbReference type="InterPro" id="IPR003583">
    <property type="entry name" value="Hlx-hairpin-Hlx_DNA-bd_motif"/>
</dbReference>
<dbReference type="EMBL" id="SGBB01000021">
    <property type="protein sequence ID" value="RZD17838.1"/>
    <property type="molecule type" value="Genomic_DNA"/>
</dbReference>
<dbReference type="InterPro" id="IPR047967">
    <property type="entry name" value="PolX_PHP"/>
</dbReference>
<evidence type="ECO:0000256" key="14">
    <source>
        <dbReference type="ARBA" id="ARBA00023053"/>
    </source>
</evidence>
<comment type="catalytic activity">
    <reaction evidence="18">
        <text>2'-deoxyribonucleotide-(2'-deoxyribose 5'-phosphate)-2'-deoxyribonucleotide-DNA = a 3'-end 2'-deoxyribonucleotide-(2,3-dehydro-2,3-deoxyribose 5'-phosphate)-DNA + a 5'-end 5'-phospho-2'-deoxyribonucleoside-DNA + H(+)</text>
        <dbReference type="Rhea" id="RHEA:66592"/>
        <dbReference type="Rhea" id="RHEA-COMP:13180"/>
        <dbReference type="Rhea" id="RHEA-COMP:16897"/>
        <dbReference type="Rhea" id="RHEA-COMP:17067"/>
        <dbReference type="ChEBI" id="CHEBI:15378"/>
        <dbReference type="ChEBI" id="CHEBI:136412"/>
        <dbReference type="ChEBI" id="CHEBI:157695"/>
        <dbReference type="ChEBI" id="CHEBI:167181"/>
        <dbReference type="EC" id="4.2.99.18"/>
    </reaction>
</comment>
<sequence length="613" mass="69739">MTKEEIAEIFEEIAELLEIKDENIFKIRAYSNASRVISQLPGNIEDIASKGELTEIHGIGKDLASKIEELIKTGHLSYYDELKKSIPVSIFELLKLRGLGPKKAKILYEKLGIKNAGDLKDALENNKLSQLDGFGEKTVSNLFESIKEYNTYKERFLYFKARQEADLIVAYLLNVNEVNRSISNIEIAGSLRRKLETAGDIDILAASQKPQIIGEVFIKYDKIAHIESRGETKVSVMLKNGMRVDLRIVPPEDYIYALHHFTGSKLHNEELRTLEKRHGYKINEYGIYLLNNDSNADGLTENNLNNNNRNENNENKTNLNENKIIVKSEKEFYNVFNMQFIPPELREGTGEIEEALKQNIPELIDIKDIQGIFHVHTTYTDGKESLEGMVEAALKKDFKYIGISDHSVSAHYAGGLSADELNSEIEYIDRLNEQYKGKITILKGIESDILENGNLDYGDSVLSKLDFVIASVHSHFNMSKEEMTGRIIKAIKNPYTTMIGHLTGRLILERKGYEVDVSAVLDVLSKYKTIIELNANPKRLDIDWRYIKEAISKSVMLSINPDAHKKAGLDFIEYGVNAARKGWTTKKNVLNTYCIEEVLIMLKKIREHKLKTI</sequence>
<accession>A0A519BKM9</accession>
<gene>
    <name evidence="25" type="ORF">EVG15_09145</name>
</gene>
<evidence type="ECO:0000256" key="21">
    <source>
        <dbReference type="ARBA" id="ARBA00049244"/>
    </source>
</evidence>
<evidence type="ECO:0000256" key="19">
    <source>
        <dbReference type="ARBA" id="ARBA00044678"/>
    </source>
</evidence>
<dbReference type="InterPro" id="IPR016195">
    <property type="entry name" value="Pol/histidinol_Pase-like"/>
</dbReference>
<proteinExistence type="predicted"/>
<evidence type="ECO:0000256" key="11">
    <source>
        <dbReference type="ARBA" id="ARBA00022763"/>
    </source>
</evidence>
<keyword evidence="9" id="KW-0548">Nucleotidyltransferase</keyword>
<evidence type="ECO:0000313" key="25">
    <source>
        <dbReference type="EMBL" id="RZD17838.1"/>
    </source>
</evidence>
<dbReference type="AlphaFoldDB" id="A0A519BKM9"/>
<dbReference type="InterPro" id="IPR027421">
    <property type="entry name" value="DNA_pol_lamdba_lyase_dom_sf"/>
</dbReference>
<evidence type="ECO:0000256" key="7">
    <source>
        <dbReference type="ARBA" id="ARBA00022634"/>
    </source>
</evidence>
<keyword evidence="15" id="KW-0234">DNA repair</keyword>
<dbReference type="EC" id="4.2.99.18" evidence="4"/>
<dbReference type="SMART" id="SM00481">
    <property type="entry name" value="POLIIIAc"/>
    <property type="match status" value="1"/>
</dbReference>
<dbReference type="InterPro" id="IPR010994">
    <property type="entry name" value="RuvA_2-like"/>
</dbReference>
<dbReference type="InterPro" id="IPR037160">
    <property type="entry name" value="DNA_Pol_thumb_sf"/>
</dbReference>
<dbReference type="SUPFAM" id="SSF47802">
    <property type="entry name" value="DNA polymerase beta, N-terminal domain-like"/>
    <property type="match status" value="1"/>
</dbReference>
<protein>
    <recommendedName>
        <fullName evidence="5">DNA polymerase beta</fullName>
        <ecNumber evidence="3">2.7.7.7</ecNumber>
        <ecNumber evidence="4">4.2.99.18</ecNumber>
    </recommendedName>
    <alternativeName>
        <fullName evidence="16">5'-deoxyribose-phosphate lyase</fullName>
    </alternativeName>
    <alternativeName>
        <fullName evidence="17">AP lyase</fullName>
    </alternativeName>
</protein>
<dbReference type="PANTHER" id="PTHR36928">
    <property type="entry name" value="PHOSPHATASE YCDX-RELATED"/>
    <property type="match status" value="1"/>
</dbReference>
<keyword evidence="13" id="KW-0239">DNA-directed DNA polymerase</keyword>
<feature type="domain" description="Helix-hairpin-helix DNA-binding motif class 1" evidence="22">
    <location>
        <begin position="91"/>
        <end position="110"/>
    </location>
</feature>
<dbReference type="GO" id="GO:0005829">
    <property type="term" value="C:cytosol"/>
    <property type="evidence" value="ECO:0007669"/>
    <property type="project" value="TreeGrafter"/>
</dbReference>
<evidence type="ECO:0000256" key="17">
    <source>
        <dbReference type="ARBA" id="ARBA00035726"/>
    </source>
</evidence>
<keyword evidence="6" id="KW-0488">Methylation</keyword>
<comment type="subcellular location">
    <subcellularLocation>
        <location evidence="2">Cytoplasm</location>
    </subcellularLocation>
</comment>
<dbReference type="InterPro" id="IPR004013">
    <property type="entry name" value="PHP_dom"/>
</dbReference>
<dbReference type="GO" id="GO:0042578">
    <property type="term" value="F:phosphoric ester hydrolase activity"/>
    <property type="evidence" value="ECO:0007669"/>
    <property type="project" value="TreeGrafter"/>
</dbReference>
<dbReference type="Pfam" id="PF14716">
    <property type="entry name" value="HHH_8"/>
    <property type="match status" value="1"/>
</dbReference>
<evidence type="ECO:0000256" key="13">
    <source>
        <dbReference type="ARBA" id="ARBA00022932"/>
    </source>
</evidence>
<dbReference type="PANTHER" id="PTHR36928:SF1">
    <property type="entry name" value="PHOSPHATASE YCDX-RELATED"/>
    <property type="match status" value="1"/>
</dbReference>
<dbReference type="InterPro" id="IPR050243">
    <property type="entry name" value="PHP_phosphatase"/>
</dbReference>
<dbReference type="GO" id="GO:0006281">
    <property type="term" value="P:DNA repair"/>
    <property type="evidence" value="ECO:0007669"/>
    <property type="project" value="UniProtKB-KW"/>
</dbReference>
<dbReference type="Pfam" id="PF02811">
    <property type="entry name" value="PHP"/>
    <property type="match status" value="1"/>
</dbReference>
<evidence type="ECO:0000313" key="26">
    <source>
        <dbReference type="Proteomes" id="UP000319296"/>
    </source>
</evidence>
<dbReference type="SUPFAM" id="SSF81301">
    <property type="entry name" value="Nucleotidyltransferase"/>
    <property type="match status" value="1"/>
</dbReference>
<evidence type="ECO:0000256" key="4">
    <source>
        <dbReference type="ARBA" id="ARBA00012720"/>
    </source>
</evidence>
<dbReference type="InterPro" id="IPR022311">
    <property type="entry name" value="PolX-like"/>
</dbReference>
<dbReference type="GO" id="GO:0003677">
    <property type="term" value="F:DNA binding"/>
    <property type="evidence" value="ECO:0007669"/>
    <property type="project" value="InterPro"/>
</dbReference>
<evidence type="ECO:0000256" key="5">
    <source>
        <dbReference type="ARBA" id="ARBA00020020"/>
    </source>
</evidence>
<feature type="domain" description="Helix-hairpin-helix DNA-binding motif class 1" evidence="22">
    <location>
        <begin position="126"/>
        <end position="145"/>
    </location>
</feature>
<dbReference type="SMART" id="SM00278">
    <property type="entry name" value="HhH1"/>
    <property type="match status" value="3"/>
</dbReference>
<dbReference type="SUPFAM" id="SSF89550">
    <property type="entry name" value="PHP domain-like"/>
    <property type="match status" value="1"/>
</dbReference>
<dbReference type="InterPro" id="IPR043519">
    <property type="entry name" value="NT_sf"/>
</dbReference>
<keyword evidence="11" id="KW-0227">DNA damage</keyword>
<evidence type="ECO:0000256" key="18">
    <source>
        <dbReference type="ARBA" id="ARBA00044632"/>
    </source>
</evidence>
<reference evidence="25 26" key="1">
    <citation type="journal article" date="2019" name="ISME J.">
        <title>Insights into ecological role of a new deltaproteobacterial order Candidatus Acidulodesulfobacterales by metagenomics and metatranscriptomics.</title>
        <authorList>
            <person name="Tan S."/>
            <person name="Liu J."/>
            <person name="Fang Y."/>
            <person name="Hedlund B.P."/>
            <person name="Lian Z.H."/>
            <person name="Huang L.Y."/>
            <person name="Li J.T."/>
            <person name="Huang L.N."/>
            <person name="Li W.J."/>
            <person name="Jiang H.C."/>
            <person name="Dong H.L."/>
            <person name="Shu W.S."/>
        </authorList>
    </citation>
    <scope>NUCLEOTIDE SEQUENCE [LARGE SCALE GENOMIC DNA]</scope>
    <source>
        <strain evidence="25">AP1</strain>
    </source>
</reference>
<evidence type="ECO:0000256" key="20">
    <source>
        <dbReference type="ARBA" id="ARBA00045548"/>
    </source>
</evidence>
<dbReference type="InterPro" id="IPR002008">
    <property type="entry name" value="DNA_pol_X_beta-like"/>
</dbReference>
<dbReference type="CDD" id="cd07436">
    <property type="entry name" value="PHP_PolX"/>
    <property type="match status" value="1"/>
</dbReference>
<dbReference type="InterPro" id="IPR010996">
    <property type="entry name" value="HHH_MUS81"/>
</dbReference>
<dbReference type="CDD" id="cd00141">
    <property type="entry name" value="NT_POLXc"/>
    <property type="match status" value="1"/>
</dbReference>
<evidence type="ECO:0000256" key="6">
    <source>
        <dbReference type="ARBA" id="ARBA00022481"/>
    </source>
</evidence>
<dbReference type="InterPro" id="IPR003141">
    <property type="entry name" value="Pol/His_phosphatase_N"/>
</dbReference>
<evidence type="ECO:0000259" key="22">
    <source>
        <dbReference type="SMART" id="SM00278"/>
    </source>
</evidence>
<dbReference type="InterPro" id="IPR029398">
    <property type="entry name" value="PolB_thumb"/>
</dbReference>
<comment type="caution">
    <text evidence="25">The sequence shown here is derived from an EMBL/GenBank/DDBJ whole genome shotgun (WGS) entry which is preliminary data.</text>
</comment>
<evidence type="ECO:0000256" key="10">
    <source>
        <dbReference type="ARBA" id="ARBA00022705"/>
    </source>
</evidence>
<keyword evidence="14" id="KW-0915">Sodium</keyword>
<dbReference type="Gene3D" id="3.30.460.10">
    <property type="entry name" value="Beta Polymerase, domain 2"/>
    <property type="match status" value="1"/>
</dbReference>
<dbReference type="GO" id="GO:0140078">
    <property type="term" value="F:class I DNA-(apurinic or apyrimidinic site) endonuclease activity"/>
    <property type="evidence" value="ECO:0007669"/>
    <property type="project" value="UniProtKB-EC"/>
</dbReference>
<dbReference type="Gene3D" id="1.10.150.20">
    <property type="entry name" value="5' to 3' exonuclease, C-terminal subdomain"/>
    <property type="match status" value="1"/>
</dbReference>
<dbReference type="SMART" id="SM00483">
    <property type="entry name" value="POLXc"/>
    <property type="match status" value="1"/>
</dbReference>
<feature type="domain" description="Polymerase/histidinol phosphatase N-terminal" evidence="23">
    <location>
        <begin position="371"/>
        <end position="451"/>
    </location>
</feature>
<feature type="domain" description="Helix-hairpin-helix DNA-binding motif class 1" evidence="22">
    <location>
        <begin position="51"/>
        <end position="70"/>
    </location>
</feature>
<evidence type="ECO:0000256" key="16">
    <source>
        <dbReference type="ARBA" id="ARBA00035717"/>
    </source>
</evidence>
<keyword evidence="10" id="KW-0235">DNA replication</keyword>
<dbReference type="Pfam" id="PF14520">
    <property type="entry name" value="HHH_5"/>
    <property type="match status" value="1"/>
</dbReference>
<dbReference type="Gene3D" id="3.30.210.10">
    <property type="entry name" value="DNA polymerase, thumb domain"/>
    <property type="match status" value="1"/>
</dbReference>
<dbReference type="SUPFAM" id="SSF47781">
    <property type="entry name" value="RuvA domain 2-like"/>
    <property type="match status" value="1"/>
</dbReference>
<evidence type="ECO:0000256" key="1">
    <source>
        <dbReference type="ARBA" id="ARBA00001946"/>
    </source>
</evidence>
<evidence type="ECO:0000259" key="23">
    <source>
        <dbReference type="SMART" id="SM00481"/>
    </source>
</evidence>
<evidence type="ECO:0000259" key="24">
    <source>
        <dbReference type="SMART" id="SM00483"/>
    </source>
</evidence>
<name>A0A519BKM9_9DELT</name>
<dbReference type="Gene3D" id="3.20.20.140">
    <property type="entry name" value="Metal-dependent hydrolases"/>
    <property type="match status" value="1"/>
</dbReference>
<evidence type="ECO:0000256" key="8">
    <source>
        <dbReference type="ARBA" id="ARBA00022679"/>
    </source>
</evidence>
<feature type="domain" description="DNA-directed DNA polymerase X" evidence="24">
    <location>
        <begin position="1"/>
        <end position="347"/>
    </location>
</feature>
<dbReference type="InterPro" id="IPR002054">
    <property type="entry name" value="DNA-dir_DNA_pol_X"/>
</dbReference>